<evidence type="ECO:0000313" key="3">
    <source>
        <dbReference type="Proteomes" id="UP000634660"/>
    </source>
</evidence>
<protein>
    <submittedName>
        <fullName evidence="2">Uncharacterized protein</fullName>
    </submittedName>
</protein>
<gene>
    <name evidence="2" type="ORF">GCM10010371_45660</name>
</gene>
<name>A0A918V8A1_9ACTN</name>
<accession>A0A918V8A1</accession>
<comment type="caution">
    <text evidence="2">The sequence shown here is derived from an EMBL/GenBank/DDBJ whole genome shotgun (WGS) entry which is preliminary data.</text>
</comment>
<evidence type="ECO:0000256" key="1">
    <source>
        <dbReference type="SAM" id="MobiDB-lite"/>
    </source>
</evidence>
<dbReference type="Proteomes" id="UP000634660">
    <property type="component" value="Unassembled WGS sequence"/>
</dbReference>
<organism evidence="2 3">
    <name type="scientific">Streptomyces subrutilus</name>
    <dbReference type="NCBI Taxonomy" id="36818"/>
    <lineage>
        <taxon>Bacteria</taxon>
        <taxon>Bacillati</taxon>
        <taxon>Actinomycetota</taxon>
        <taxon>Actinomycetes</taxon>
        <taxon>Kitasatosporales</taxon>
        <taxon>Streptomycetaceae</taxon>
        <taxon>Streptomyces</taxon>
    </lineage>
</organism>
<sequence>MDSAGQGTGGTVSGFVRGGAAGSVGRTGPGVAWWGGRRLLRRSSGARREAWEEQPVPAYGGLLLAAMAGAQYDPLDRLASWEDTRWGS</sequence>
<proteinExistence type="predicted"/>
<reference evidence="2" key="1">
    <citation type="journal article" date="2014" name="Int. J. Syst. Evol. Microbiol.">
        <title>Complete genome sequence of Corynebacterium casei LMG S-19264T (=DSM 44701T), isolated from a smear-ripened cheese.</title>
        <authorList>
            <consortium name="US DOE Joint Genome Institute (JGI-PGF)"/>
            <person name="Walter F."/>
            <person name="Albersmeier A."/>
            <person name="Kalinowski J."/>
            <person name="Ruckert C."/>
        </authorList>
    </citation>
    <scope>NUCLEOTIDE SEQUENCE</scope>
    <source>
        <strain evidence="2">JCM 4834</strain>
    </source>
</reference>
<evidence type="ECO:0000313" key="2">
    <source>
        <dbReference type="EMBL" id="GGZ80928.1"/>
    </source>
</evidence>
<feature type="compositionally biased region" description="Gly residues" evidence="1">
    <location>
        <begin position="1"/>
        <end position="28"/>
    </location>
</feature>
<feature type="region of interest" description="Disordered" evidence="1">
    <location>
        <begin position="1"/>
        <end position="30"/>
    </location>
</feature>
<dbReference type="EMBL" id="BMVX01000018">
    <property type="protein sequence ID" value="GGZ80928.1"/>
    <property type="molecule type" value="Genomic_DNA"/>
</dbReference>
<dbReference type="AlphaFoldDB" id="A0A918V8A1"/>
<reference evidence="2" key="2">
    <citation type="submission" date="2020-09" db="EMBL/GenBank/DDBJ databases">
        <authorList>
            <person name="Sun Q."/>
            <person name="Ohkuma M."/>
        </authorList>
    </citation>
    <scope>NUCLEOTIDE SEQUENCE</scope>
    <source>
        <strain evidence="2">JCM 4834</strain>
    </source>
</reference>